<dbReference type="Gene3D" id="1.20.120.520">
    <property type="entry name" value="nmb1532 protein domain like"/>
    <property type="match status" value="1"/>
</dbReference>
<gene>
    <name evidence="4" type="ORF">EIP75_06515</name>
</gene>
<sequence length="267" mass="30723">MIQFPARGPYRARRKKWRHDRSEACLAVKVAEMSGRSLCLRECRLPRLCAGAFRVGPSTGETMSSHAMSHDFMPPRGESRGPRANTHARSEVLRMLRDDHRTVKSAFREFDRLDSMDDAEACENLIRQTCMDLEIHTRLEEEVFYPAVRAALSTRVLIDDAEVEHQTMNMLLGQVRAAAMGDPRQSASFRVLGEYIRHHVKEEEGEMFRQLSHAKLDWQRLLEDMQERRALLTNEVEDHEGTFYRQGSALGLRQGLNDHGLRPGRHS</sequence>
<dbReference type="InterPro" id="IPR012312">
    <property type="entry name" value="Hemerythrin-like"/>
</dbReference>
<feature type="region of interest" description="Disordered" evidence="2">
    <location>
        <begin position="60"/>
        <end position="84"/>
    </location>
</feature>
<keyword evidence="5" id="KW-1185">Reference proteome</keyword>
<accession>A0A426VEA3</accession>
<name>A0A426VEA3_9BURK</name>
<evidence type="ECO:0000259" key="3">
    <source>
        <dbReference type="Pfam" id="PF01814"/>
    </source>
</evidence>
<evidence type="ECO:0000256" key="1">
    <source>
        <dbReference type="SAM" id="Coils"/>
    </source>
</evidence>
<dbReference type="Proteomes" id="UP000269265">
    <property type="component" value="Unassembled WGS sequence"/>
</dbReference>
<keyword evidence="1" id="KW-0175">Coiled coil</keyword>
<comment type="caution">
    <text evidence="4">The sequence shown here is derived from an EMBL/GenBank/DDBJ whole genome shotgun (WGS) entry which is preliminary data.</text>
</comment>
<protein>
    <submittedName>
        <fullName evidence="4">Hemerythrin domain-containing protein</fullName>
    </submittedName>
</protein>
<reference evidence="4 5" key="1">
    <citation type="submission" date="2018-12" db="EMBL/GenBank/DDBJ databases">
        <title>The whole draft genome of Aquabacterium sp. SJQ9.</title>
        <authorList>
            <person name="Sun L."/>
            <person name="Gao X."/>
            <person name="Chen W."/>
            <person name="Huang K."/>
        </authorList>
    </citation>
    <scope>NUCLEOTIDE SEQUENCE [LARGE SCALE GENOMIC DNA]</scope>
    <source>
        <strain evidence="4 5">SJQ9</strain>
    </source>
</reference>
<dbReference type="PANTHER" id="PTHR35585:SF1">
    <property type="entry name" value="HHE DOMAIN PROTEIN (AFU_ORTHOLOGUE AFUA_4G00730)"/>
    <property type="match status" value="1"/>
</dbReference>
<evidence type="ECO:0000313" key="4">
    <source>
        <dbReference type="EMBL" id="RRS05207.1"/>
    </source>
</evidence>
<dbReference type="AlphaFoldDB" id="A0A426VEA3"/>
<dbReference type="PANTHER" id="PTHR35585">
    <property type="entry name" value="HHE DOMAIN PROTEIN (AFU_ORTHOLOGUE AFUA_4G00730)"/>
    <property type="match status" value="1"/>
</dbReference>
<feature type="coiled-coil region" evidence="1">
    <location>
        <begin position="215"/>
        <end position="242"/>
    </location>
</feature>
<evidence type="ECO:0000313" key="5">
    <source>
        <dbReference type="Proteomes" id="UP000269265"/>
    </source>
</evidence>
<dbReference type="Pfam" id="PF01814">
    <property type="entry name" value="Hemerythrin"/>
    <property type="match status" value="1"/>
</dbReference>
<organism evidence="4 5">
    <name type="scientific">Aquabacterium soli</name>
    <dbReference type="NCBI Taxonomy" id="2493092"/>
    <lineage>
        <taxon>Bacteria</taxon>
        <taxon>Pseudomonadati</taxon>
        <taxon>Pseudomonadota</taxon>
        <taxon>Betaproteobacteria</taxon>
        <taxon>Burkholderiales</taxon>
        <taxon>Aquabacterium</taxon>
    </lineage>
</organism>
<proteinExistence type="predicted"/>
<feature type="domain" description="Hemerythrin-like" evidence="3">
    <location>
        <begin position="93"/>
        <end position="211"/>
    </location>
</feature>
<dbReference type="CDD" id="cd12108">
    <property type="entry name" value="Hr-like"/>
    <property type="match status" value="1"/>
</dbReference>
<dbReference type="EMBL" id="RSED01000004">
    <property type="protein sequence ID" value="RRS05207.1"/>
    <property type="molecule type" value="Genomic_DNA"/>
</dbReference>
<evidence type="ECO:0000256" key="2">
    <source>
        <dbReference type="SAM" id="MobiDB-lite"/>
    </source>
</evidence>